<reference evidence="1 2" key="1">
    <citation type="submission" date="2022-05" db="EMBL/GenBank/DDBJ databases">
        <authorList>
            <consortium name="Genoscope - CEA"/>
            <person name="William W."/>
        </authorList>
    </citation>
    <scope>NUCLEOTIDE SEQUENCE [LARGE SCALE GENOMIC DNA]</scope>
</reference>
<name>A0ABN8QFL1_9CNID</name>
<evidence type="ECO:0008006" key="3">
    <source>
        <dbReference type="Google" id="ProtNLM"/>
    </source>
</evidence>
<evidence type="ECO:0000313" key="1">
    <source>
        <dbReference type="EMBL" id="CAH3163283.1"/>
    </source>
</evidence>
<dbReference type="Proteomes" id="UP001159405">
    <property type="component" value="Unassembled WGS sequence"/>
</dbReference>
<protein>
    <recommendedName>
        <fullName evidence="3">Transposase IS204/IS1001/IS1096/IS1165 DDE domain-containing protein</fullName>
    </recommendedName>
</protein>
<dbReference type="EMBL" id="CALNXK010000126">
    <property type="protein sequence ID" value="CAH3163283.1"/>
    <property type="molecule type" value="Genomic_DNA"/>
</dbReference>
<sequence>MERKGYKRFTENIQNREPNLKFDVWHVAKSITKTLTKKAKNKECSVLFPGIKAISNHL</sequence>
<evidence type="ECO:0000313" key="2">
    <source>
        <dbReference type="Proteomes" id="UP001159405"/>
    </source>
</evidence>
<proteinExistence type="predicted"/>
<keyword evidence="2" id="KW-1185">Reference proteome</keyword>
<accession>A0ABN8QFL1</accession>
<gene>
    <name evidence="1" type="ORF">PLOB_00005861</name>
</gene>
<organism evidence="1 2">
    <name type="scientific">Porites lobata</name>
    <dbReference type="NCBI Taxonomy" id="104759"/>
    <lineage>
        <taxon>Eukaryota</taxon>
        <taxon>Metazoa</taxon>
        <taxon>Cnidaria</taxon>
        <taxon>Anthozoa</taxon>
        <taxon>Hexacorallia</taxon>
        <taxon>Scleractinia</taxon>
        <taxon>Fungiina</taxon>
        <taxon>Poritidae</taxon>
        <taxon>Porites</taxon>
    </lineage>
</organism>
<comment type="caution">
    <text evidence="1">The sequence shown here is derived from an EMBL/GenBank/DDBJ whole genome shotgun (WGS) entry which is preliminary data.</text>
</comment>